<evidence type="ECO:0000256" key="4">
    <source>
        <dbReference type="ARBA" id="ARBA00022777"/>
    </source>
</evidence>
<reference evidence="9" key="1">
    <citation type="journal article" date="2015" name="PeerJ">
        <title>First genomic representation of candidate bacterial phylum KSB3 points to enhanced environmental sensing as a trigger of wastewater bulking.</title>
        <authorList>
            <person name="Sekiguchi Y."/>
            <person name="Ohashi A."/>
            <person name="Parks D.H."/>
            <person name="Yamauchi T."/>
            <person name="Tyson G.W."/>
            <person name="Hugenholtz P."/>
        </authorList>
    </citation>
    <scope>NUCLEOTIDE SEQUENCE [LARGE SCALE GENOMIC DNA]</scope>
</reference>
<evidence type="ECO:0000259" key="7">
    <source>
        <dbReference type="Pfam" id="PF00370"/>
    </source>
</evidence>
<dbReference type="GO" id="GO:0008993">
    <property type="term" value="F:rhamnulokinase activity"/>
    <property type="evidence" value="ECO:0007669"/>
    <property type="project" value="InterPro"/>
</dbReference>
<proteinExistence type="inferred from homology"/>
<keyword evidence="2" id="KW-0808">Transferase</keyword>
<dbReference type="EMBL" id="DF820458">
    <property type="protein sequence ID" value="GAK52364.1"/>
    <property type="molecule type" value="Genomic_DNA"/>
</dbReference>
<keyword evidence="10" id="KW-1185">Reference proteome</keyword>
<feature type="domain" description="Carbohydrate kinase FGGY C-terminal" evidence="8">
    <location>
        <begin position="260"/>
        <end position="451"/>
    </location>
</feature>
<dbReference type="HOGENOM" id="CLU_039395_0_1_0"/>
<evidence type="ECO:0000256" key="6">
    <source>
        <dbReference type="ARBA" id="ARBA00023308"/>
    </source>
</evidence>
<dbReference type="SUPFAM" id="SSF53067">
    <property type="entry name" value="Actin-like ATPase domain"/>
    <property type="match status" value="2"/>
</dbReference>
<protein>
    <submittedName>
        <fullName evidence="9">Carbohydrate kinase, FGGY family protein</fullName>
    </submittedName>
</protein>
<keyword evidence="5" id="KW-0067">ATP-binding</keyword>
<keyword evidence="6" id="KW-0684">Rhamnose metabolism</keyword>
<evidence type="ECO:0000313" key="9">
    <source>
        <dbReference type="EMBL" id="GAK52364.1"/>
    </source>
</evidence>
<evidence type="ECO:0000256" key="3">
    <source>
        <dbReference type="ARBA" id="ARBA00022741"/>
    </source>
</evidence>
<dbReference type="GO" id="GO:0005524">
    <property type="term" value="F:ATP binding"/>
    <property type="evidence" value="ECO:0007669"/>
    <property type="project" value="UniProtKB-KW"/>
</dbReference>
<dbReference type="Gene3D" id="3.30.420.40">
    <property type="match status" value="2"/>
</dbReference>
<dbReference type="GO" id="GO:0019301">
    <property type="term" value="P:rhamnose catabolic process"/>
    <property type="evidence" value="ECO:0007669"/>
    <property type="project" value="InterPro"/>
</dbReference>
<gene>
    <name evidence="9" type="ORF">U14_03615</name>
</gene>
<sequence>MAAAKHFLAFDLGASSGRGVVGILKDDKLSIEELHRFSNGPTSLNGSMYWDVLGLFREMLEALFRYKKRYAAPLNGIGFDTWGVDYGLLAKDGSLVGNPYHYRDHRTDGMVERVGELAGGRDVVFNATGIQFIQLNTLYQLYAAAATGSPQLEIADTLLMMPALFTYFFTGTKVNEFTDVTTTQMYDPRSGTWAIPLLQQLGIPTHILNAPIVQPGTIVDRLLPEIAEMTGLGAVPVIASASHDTASAVAAVPAKGEDWAYLSSGTWSLLGLEIPQPIITPDVMRYNITNEGGVGKTFRFLKNISGLWLVQECKRIWERQGAALNFGDMMREAEAAAPFKAAIHPDDPCFLNPSDMSEAIVGFCKQTGQSAPSSRGEMTRCILESLACTYRFVLDSLEMLRGKPIDVLHIVGGGVQNTLLCQFAANATGKPVMAGPVEATAIGNIMMQAIATGDIGSIDEGREWVKRSCDVVMYEPQQTAQWEDAYQRFCGIIQAK</sequence>
<keyword evidence="3" id="KW-0547">Nucleotide-binding</keyword>
<feature type="domain" description="Carbohydrate kinase FGGY N-terminal" evidence="7">
    <location>
        <begin position="8"/>
        <end position="249"/>
    </location>
</feature>
<dbReference type="InterPro" id="IPR013449">
    <property type="entry name" value="Rhamnulokinase"/>
</dbReference>
<dbReference type="InterPro" id="IPR050406">
    <property type="entry name" value="FGGY_Carb_Kinase"/>
</dbReference>
<dbReference type="AlphaFoldDB" id="A0A081BPP8"/>
<evidence type="ECO:0000259" key="8">
    <source>
        <dbReference type="Pfam" id="PF02782"/>
    </source>
</evidence>
<organism evidence="9">
    <name type="scientific">Candidatus Moduliflexus flocculans</name>
    <dbReference type="NCBI Taxonomy" id="1499966"/>
    <lineage>
        <taxon>Bacteria</taxon>
        <taxon>Candidatus Moduliflexota</taxon>
        <taxon>Candidatus Moduliflexia</taxon>
        <taxon>Candidatus Moduliflexales</taxon>
        <taxon>Candidatus Moduliflexaceae</taxon>
    </lineage>
</organism>
<dbReference type="Proteomes" id="UP000030700">
    <property type="component" value="Unassembled WGS sequence"/>
</dbReference>
<dbReference type="Pfam" id="PF00370">
    <property type="entry name" value="FGGY_N"/>
    <property type="match status" value="1"/>
</dbReference>
<dbReference type="CDD" id="cd07771">
    <property type="entry name" value="ASKHA_NBD_FGGY_RhaB-like"/>
    <property type="match status" value="1"/>
</dbReference>
<dbReference type="PANTHER" id="PTHR43095:SF5">
    <property type="entry name" value="XYLULOSE KINASE"/>
    <property type="match status" value="1"/>
</dbReference>
<dbReference type="InterPro" id="IPR018485">
    <property type="entry name" value="FGGY_C"/>
</dbReference>
<comment type="similarity">
    <text evidence="1">Belongs to the FGGY kinase family.</text>
</comment>
<keyword evidence="4 9" id="KW-0418">Kinase</keyword>
<dbReference type="InterPro" id="IPR018484">
    <property type="entry name" value="FGGY_N"/>
</dbReference>
<evidence type="ECO:0000256" key="2">
    <source>
        <dbReference type="ARBA" id="ARBA00022679"/>
    </source>
</evidence>
<dbReference type="InterPro" id="IPR043129">
    <property type="entry name" value="ATPase_NBD"/>
</dbReference>
<accession>A0A081BPP8</accession>
<name>A0A081BPP8_9BACT</name>
<evidence type="ECO:0000313" key="10">
    <source>
        <dbReference type="Proteomes" id="UP000030700"/>
    </source>
</evidence>
<evidence type="ECO:0000256" key="5">
    <source>
        <dbReference type="ARBA" id="ARBA00022840"/>
    </source>
</evidence>
<evidence type="ECO:0000256" key="1">
    <source>
        <dbReference type="ARBA" id="ARBA00009156"/>
    </source>
</evidence>
<dbReference type="Pfam" id="PF02782">
    <property type="entry name" value="FGGY_C"/>
    <property type="match status" value="1"/>
</dbReference>
<dbReference type="PANTHER" id="PTHR43095">
    <property type="entry name" value="SUGAR KINASE"/>
    <property type="match status" value="1"/>
</dbReference>
<dbReference type="STRING" id="1499966.U14_03615"/>